<evidence type="ECO:0000313" key="2">
    <source>
        <dbReference type="Proteomes" id="UP000095280"/>
    </source>
</evidence>
<protein>
    <submittedName>
        <fullName evidence="3">Carn_acyltransf domain-containing protein</fullName>
    </submittedName>
</protein>
<keyword evidence="2" id="KW-1185">Reference proteome</keyword>
<dbReference type="Gene3D" id="3.20.20.330">
    <property type="entry name" value="Homocysteine-binding-like domain"/>
    <property type="match status" value="1"/>
</dbReference>
<dbReference type="InterPro" id="IPR036589">
    <property type="entry name" value="HCY_dom_sf"/>
</dbReference>
<dbReference type="GO" id="GO:0047150">
    <property type="term" value="F:betaine-homocysteine S-methyltransferase activity"/>
    <property type="evidence" value="ECO:0007669"/>
    <property type="project" value="TreeGrafter"/>
</dbReference>
<dbReference type="WBParaSite" id="maker-unitig_36439-snap-gene-0.2-mRNA-1">
    <property type="protein sequence ID" value="maker-unitig_36439-snap-gene-0.2-mRNA-1"/>
    <property type="gene ID" value="maker-unitig_36439-snap-gene-0.2"/>
</dbReference>
<dbReference type="PANTHER" id="PTHR46120">
    <property type="entry name" value="BETAINE--HOMOCYSTEINE S-METHYLTRANSFERASE 1"/>
    <property type="match status" value="1"/>
</dbReference>
<dbReference type="GO" id="GO:0009086">
    <property type="term" value="P:methionine biosynthetic process"/>
    <property type="evidence" value="ECO:0007669"/>
    <property type="project" value="TreeGrafter"/>
</dbReference>
<evidence type="ECO:0000313" key="3">
    <source>
        <dbReference type="WBParaSite" id="maker-unitig_36439-snap-gene-0.2-mRNA-1"/>
    </source>
</evidence>
<dbReference type="Proteomes" id="UP000095280">
    <property type="component" value="Unplaced"/>
</dbReference>
<accession>A0A1I8FIK6</accession>
<comment type="pathway">
    <text evidence="1">Amino-acid biosynthesis; L-methionine biosynthesis via de novo pathway.</text>
</comment>
<organism evidence="2 3">
    <name type="scientific">Macrostomum lignano</name>
    <dbReference type="NCBI Taxonomy" id="282301"/>
    <lineage>
        <taxon>Eukaryota</taxon>
        <taxon>Metazoa</taxon>
        <taxon>Spiralia</taxon>
        <taxon>Lophotrochozoa</taxon>
        <taxon>Platyhelminthes</taxon>
        <taxon>Rhabditophora</taxon>
        <taxon>Macrostomorpha</taxon>
        <taxon>Macrostomida</taxon>
        <taxon>Macrostomidae</taxon>
        <taxon>Macrostomum</taxon>
    </lineage>
</organism>
<dbReference type="InterPro" id="IPR051524">
    <property type="entry name" value="BHMT"/>
</dbReference>
<dbReference type="PANTHER" id="PTHR46120:SF1">
    <property type="entry name" value="HCY-BINDING DOMAIN-CONTAINING PROTEIN"/>
    <property type="match status" value="1"/>
</dbReference>
<evidence type="ECO:0000256" key="1">
    <source>
        <dbReference type="ARBA" id="ARBA00034478"/>
    </source>
</evidence>
<proteinExistence type="predicted"/>
<dbReference type="AlphaFoldDB" id="A0A1I8FIK6"/>
<reference evidence="3" key="1">
    <citation type="submission" date="2016-11" db="UniProtKB">
        <authorList>
            <consortium name="WormBaseParasite"/>
        </authorList>
    </citation>
    <scope>IDENTIFICATION</scope>
</reference>
<dbReference type="SUPFAM" id="SSF82282">
    <property type="entry name" value="Homocysteine S-methyltransferase"/>
    <property type="match status" value="1"/>
</dbReference>
<sequence>GGILEGGLTTRGCHWRRRLRVSPLEKRGYVKAGRGHRKAVVEYRKLLSRPKERLGAVCEYFEHVEEGRVGIEVGLETGLPVGLHDVASDPQGDMHGNSGGRLRASVWLALVRNSLHRRLPSFLLAMESRLCTRWDMHRFALGAAYDLGVRYMAAAAGFEAYHIRAIAEELAAEKRPIPAGLRESTSPGAAA</sequence>
<name>A0A1I8FIK6_9PLAT</name>